<dbReference type="OrthoDB" id="2172378at2759"/>
<organism evidence="2 4">
    <name type="scientific">Neocallimastix californiae</name>
    <dbReference type="NCBI Taxonomy" id="1754190"/>
    <lineage>
        <taxon>Eukaryota</taxon>
        <taxon>Fungi</taxon>
        <taxon>Fungi incertae sedis</taxon>
        <taxon>Chytridiomycota</taxon>
        <taxon>Chytridiomycota incertae sedis</taxon>
        <taxon>Neocallimastigomycetes</taxon>
        <taxon>Neocallimastigales</taxon>
        <taxon>Neocallimastigaceae</taxon>
        <taxon>Neocallimastix</taxon>
    </lineage>
</organism>
<feature type="chain" id="PRO_5011907685" evidence="1">
    <location>
        <begin position="21"/>
        <end position="142"/>
    </location>
</feature>
<dbReference type="EMBL" id="MCOG01000676">
    <property type="protein sequence ID" value="ORX94854.1"/>
    <property type="molecule type" value="Genomic_DNA"/>
</dbReference>
<comment type="caution">
    <text evidence="2">The sequence shown here is derived from an EMBL/GenBank/DDBJ whole genome shotgun (WGS) entry which is preliminary data.</text>
</comment>
<proteinExistence type="predicted"/>
<accession>A0A1Y1YB62</accession>
<evidence type="ECO:0000313" key="3">
    <source>
        <dbReference type="EMBL" id="ORY01452.1"/>
    </source>
</evidence>
<protein>
    <submittedName>
        <fullName evidence="2">Uncharacterized protein</fullName>
    </submittedName>
</protein>
<sequence length="142" mass="15685">MKNFTLQILLFTFYLAFVLGINVSKDTVDQTITMLKNELKNNLEQFCPEIQEKLYLETATDIVIGNKQSTKSELALAIRHHYLNETEITNQKRGNALSQEECMKLCEAAALLGAGLACEALIGCIFAPVGGFIGLALCYDSC</sequence>
<keyword evidence="1" id="KW-0732">Signal</keyword>
<keyword evidence="4" id="KW-1185">Reference proteome</keyword>
<dbReference type="AlphaFoldDB" id="A0A1Y1YB62"/>
<evidence type="ECO:0000313" key="2">
    <source>
        <dbReference type="EMBL" id="ORX94854.1"/>
    </source>
</evidence>
<evidence type="ECO:0000313" key="4">
    <source>
        <dbReference type="Proteomes" id="UP000193920"/>
    </source>
</evidence>
<dbReference type="Proteomes" id="UP000193920">
    <property type="component" value="Unassembled WGS sequence"/>
</dbReference>
<reference evidence="2 4" key="1">
    <citation type="submission" date="2016-08" db="EMBL/GenBank/DDBJ databases">
        <title>A Parts List for Fungal Cellulosomes Revealed by Comparative Genomics.</title>
        <authorList>
            <consortium name="DOE Joint Genome Institute"/>
            <person name="Haitjema C.H."/>
            <person name="Gilmore S.P."/>
            <person name="Henske J.K."/>
            <person name="Solomon K.V."/>
            <person name="De Groot R."/>
            <person name="Kuo A."/>
            <person name="Mondo S.J."/>
            <person name="Salamov A.A."/>
            <person name="Labutti K."/>
            <person name="Zhao Z."/>
            <person name="Chiniquy J."/>
            <person name="Barry K."/>
            <person name="Brewer H.M."/>
            <person name="Purvine S.O."/>
            <person name="Wright A.T."/>
            <person name="Boxma B."/>
            <person name="Van Alen T."/>
            <person name="Hackstein J.H."/>
            <person name="Baker S.E."/>
            <person name="Grigoriev I.V."/>
            <person name="O'Malley M.A."/>
        </authorList>
    </citation>
    <scope>NUCLEOTIDE SEQUENCE [LARGE SCALE GENOMIC DNA]</scope>
    <source>
        <strain evidence="2 4">G1</strain>
    </source>
</reference>
<gene>
    <name evidence="3" type="ORF">LY90DRAFT_678664</name>
    <name evidence="2" type="ORF">LY90DRAFT_678982</name>
</gene>
<name>A0A1Y1YB62_9FUNG</name>
<feature type="signal peptide" evidence="1">
    <location>
        <begin position="1"/>
        <end position="20"/>
    </location>
</feature>
<dbReference type="EMBL" id="MCOG01000505">
    <property type="protein sequence ID" value="ORY01452.1"/>
    <property type="molecule type" value="Genomic_DNA"/>
</dbReference>
<evidence type="ECO:0000256" key="1">
    <source>
        <dbReference type="SAM" id="SignalP"/>
    </source>
</evidence>